<dbReference type="PROSITE" id="PS50885">
    <property type="entry name" value="HAMP"/>
    <property type="match status" value="1"/>
</dbReference>
<dbReference type="InterPro" id="IPR004089">
    <property type="entry name" value="MCPsignal_dom"/>
</dbReference>
<keyword evidence="2 8" id="KW-0812">Transmembrane</keyword>
<evidence type="ECO:0000259" key="10">
    <source>
        <dbReference type="PROSITE" id="PS50885"/>
    </source>
</evidence>
<evidence type="ECO:0000256" key="1">
    <source>
        <dbReference type="ARBA" id="ARBA00004141"/>
    </source>
</evidence>
<keyword evidence="3 8" id="KW-1133">Transmembrane helix</keyword>
<dbReference type="PROSITE" id="PS50906">
    <property type="entry name" value="NIT"/>
    <property type="match status" value="1"/>
</dbReference>
<dbReference type="Pfam" id="PF08376">
    <property type="entry name" value="NIT"/>
    <property type="match status" value="1"/>
</dbReference>
<dbReference type="PANTHER" id="PTHR32089">
    <property type="entry name" value="METHYL-ACCEPTING CHEMOTAXIS PROTEIN MCPB"/>
    <property type="match status" value="1"/>
</dbReference>
<evidence type="ECO:0000256" key="5">
    <source>
        <dbReference type="ARBA" id="ARBA00023224"/>
    </source>
</evidence>
<evidence type="ECO:0000256" key="2">
    <source>
        <dbReference type="ARBA" id="ARBA00022692"/>
    </source>
</evidence>
<sequence length="660" mass="70206">MPQTSIRQRLFFLTAIPLLALLLGAAVLLLDAYRGLSGAQRTAELLRYSVAAGNLIHSLQSERGASAGFLQSQGSKFADVLPGLRQETDSRLAAYRDRLANLALDDLPTLKAGVAQVDQQLAELASMRQGISALQTTPAQSTPYYSRTVETLIGAMGRVADYNTDAAISTRITAYIAFVRGKENAGQERALTTQILVADRAPLPLYRQLLERIHKQDAYFSLFSGYAEETEKAAFDAVMAAAPAQEVSRMRELIGGKVPEGGFGVDPALWFKTVTEKIQGLHQVEETLAAHIDREANALIASHRHTLILTASGAALALALTVILAWVMGRSISGPMEAAVAEAEYAVAHNDFTRQLATGGATEVVRVAQAFNSLFQKFRQTLQETAASSAQIAAAADDLVRSSAEVDQTASHAADSTSTVAAAVEQVSVSVSETASSAHAASDLVSRSGQETEEALGVMSRAVQNIDRIALLIGQSGQQVTVLEQNSDKIGGIIQVIQDIADQTNLLALNAAIEAARAGEQGRGFAVVADEVRKLAERTSQSTGEITGLVDTIRTQIGNTVTSMQGAQEAAESNKTLVGESQQALRGIGDNSSQVVSHVHSIADAIQEQDQALQQVATNVEQIAQLTEKSREVADNNSRTADQLNALAARLKEIVGRFKV</sequence>
<dbReference type="GO" id="GO:0016020">
    <property type="term" value="C:membrane"/>
    <property type="evidence" value="ECO:0007669"/>
    <property type="project" value="UniProtKB-SubCell"/>
</dbReference>
<name>A0A975SPJ7_9RHOO</name>
<dbReference type="GO" id="GO:0007165">
    <property type="term" value="P:signal transduction"/>
    <property type="evidence" value="ECO:0007669"/>
    <property type="project" value="UniProtKB-KW"/>
</dbReference>
<dbReference type="AlphaFoldDB" id="A0A975SPJ7"/>
<dbReference type="InterPro" id="IPR003660">
    <property type="entry name" value="HAMP_dom"/>
</dbReference>
<organism evidence="12 13">
    <name type="scientific">Azospira inquinata</name>
    <dbReference type="NCBI Taxonomy" id="2785627"/>
    <lineage>
        <taxon>Bacteria</taxon>
        <taxon>Pseudomonadati</taxon>
        <taxon>Pseudomonadota</taxon>
        <taxon>Betaproteobacteria</taxon>
        <taxon>Rhodocyclales</taxon>
        <taxon>Rhodocyclaceae</taxon>
        <taxon>Azospira</taxon>
    </lineage>
</organism>
<dbReference type="EMBL" id="CP064782">
    <property type="protein sequence ID" value="QWT49574.1"/>
    <property type="molecule type" value="Genomic_DNA"/>
</dbReference>
<dbReference type="Proteomes" id="UP000683428">
    <property type="component" value="Chromosome"/>
</dbReference>
<proteinExistence type="inferred from homology"/>
<evidence type="ECO:0000256" key="4">
    <source>
        <dbReference type="ARBA" id="ARBA00023136"/>
    </source>
</evidence>
<evidence type="ECO:0000313" key="12">
    <source>
        <dbReference type="EMBL" id="QWT49574.1"/>
    </source>
</evidence>
<feature type="domain" description="Methyl-accepting transducer" evidence="9">
    <location>
        <begin position="388"/>
        <end position="624"/>
    </location>
</feature>
<accession>A0A975SPJ7</accession>
<dbReference type="FunFam" id="1.10.287.950:FF:000001">
    <property type="entry name" value="Methyl-accepting chemotaxis sensory transducer"/>
    <property type="match status" value="1"/>
</dbReference>
<keyword evidence="5 7" id="KW-0807">Transducer</keyword>
<reference evidence="12" key="1">
    <citation type="submission" date="2020-11" db="EMBL/GenBank/DDBJ databases">
        <title>Azospira inquinata sp. nov.</title>
        <authorList>
            <person name="Moe W.M."/>
            <person name="Mikes M.C."/>
        </authorList>
    </citation>
    <scope>NUCLEOTIDE SEQUENCE</scope>
    <source>
        <strain evidence="12">Azo-3</strain>
    </source>
</reference>
<dbReference type="SMART" id="SM00283">
    <property type="entry name" value="MA"/>
    <property type="match status" value="1"/>
</dbReference>
<dbReference type="Pfam" id="PF00015">
    <property type="entry name" value="MCPsignal"/>
    <property type="match status" value="1"/>
</dbReference>
<dbReference type="InterPro" id="IPR010910">
    <property type="entry name" value="Nitrate/nitrite_sensing_bac"/>
</dbReference>
<evidence type="ECO:0000313" key="13">
    <source>
        <dbReference type="Proteomes" id="UP000683428"/>
    </source>
</evidence>
<comment type="subcellular location">
    <subcellularLocation>
        <location evidence="1">Membrane</location>
        <topology evidence="1">Multi-pass membrane protein</topology>
    </subcellularLocation>
</comment>
<dbReference type="CDD" id="cd11386">
    <property type="entry name" value="MCP_signal"/>
    <property type="match status" value="1"/>
</dbReference>
<gene>
    <name evidence="12" type="ORF">Azoinq_02885</name>
</gene>
<evidence type="ECO:0000256" key="8">
    <source>
        <dbReference type="SAM" id="Phobius"/>
    </source>
</evidence>
<evidence type="ECO:0000256" key="3">
    <source>
        <dbReference type="ARBA" id="ARBA00022989"/>
    </source>
</evidence>
<evidence type="ECO:0000256" key="6">
    <source>
        <dbReference type="ARBA" id="ARBA00029447"/>
    </source>
</evidence>
<dbReference type="RefSeq" id="WP_216126521.1">
    <property type="nucleotide sequence ID" value="NZ_CP064782.1"/>
</dbReference>
<dbReference type="PANTHER" id="PTHR32089:SF119">
    <property type="entry name" value="METHYL-ACCEPTING CHEMOTAXIS PROTEIN CTPL"/>
    <property type="match status" value="1"/>
</dbReference>
<comment type="similarity">
    <text evidence="6">Belongs to the methyl-accepting chemotaxis (MCP) protein family.</text>
</comment>
<dbReference type="PROSITE" id="PS50111">
    <property type="entry name" value="CHEMOTAXIS_TRANSDUC_2"/>
    <property type="match status" value="1"/>
</dbReference>
<feature type="domain" description="NIT" evidence="11">
    <location>
        <begin position="50"/>
        <end position="299"/>
    </location>
</feature>
<evidence type="ECO:0000259" key="9">
    <source>
        <dbReference type="PROSITE" id="PS50111"/>
    </source>
</evidence>
<evidence type="ECO:0000259" key="11">
    <source>
        <dbReference type="PROSITE" id="PS50906"/>
    </source>
</evidence>
<dbReference type="InterPro" id="IPR013587">
    <property type="entry name" value="Nitrate/nitrite_sensing"/>
</dbReference>
<keyword evidence="13" id="KW-1185">Reference proteome</keyword>
<feature type="transmembrane region" description="Helical" evidence="8">
    <location>
        <begin position="307"/>
        <end position="327"/>
    </location>
</feature>
<feature type="domain" description="HAMP" evidence="10">
    <location>
        <begin position="330"/>
        <end position="383"/>
    </location>
</feature>
<protein>
    <submittedName>
        <fullName evidence="12">Methyl-accepting chemotaxis protein</fullName>
    </submittedName>
</protein>
<dbReference type="KEGG" id="aiq:Azoinq_02885"/>
<keyword evidence="4 8" id="KW-0472">Membrane</keyword>
<dbReference type="GO" id="GO:0006935">
    <property type="term" value="P:chemotaxis"/>
    <property type="evidence" value="ECO:0007669"/>
    <property type="project" value="UniProtKB-ARBA"/>
</dbReference>
<evidence type="ECO:0000256" key="7">
    <source>
        <dbReference type="PROSITE-ProRule" id="PRU00284"/>
    </source>
</evidence>